<protein>
    <submittedName>
        <fullName evidence="1">Uncharacterized protein</fullName>
    </submittedName>
</protein>
<dbReference type="GeneID" id="77945260"/>
<keyword evidence="2" id="KW-1185">Reference proteome</keyword>
<proteinExistence type="predicted"/>
<dbReference type="RefSeq" id="YP_010669106.1">
    <property type="nucleotide sequence ID" value="NC_070959.1"/>
</dbReference>
<name>A0A6G8R5R1_9CAUD</name>
<dbReference type="Proteomes" id="UP000502617">
    <property type="component" value="Segment"/>
</dbReference>
<sequence length="63" mass="6882">MTMTLPGLGPLPEIEPTRYVTGDIVVYDGFVFTVVQNNEDGNLTIEDESHNVQFVPSTAVSLL</sequence>
<dbReference type="EMBL" id="MT162466">
    <property type="protein sequence ID" value="QIN96726.1"/>
    <property type="molecule type" value="Genomic_DNA"/>
</dbReference>
<dbReference type="KEGG" id="vg:77945260"/>
<evidence type="ECO:0000313" key="1">
    <source>
        <dbReference type="EMBL" id="QIN96726.1"/>
    </source>
</evidence>
<reference evidence="1 2" key="1">
    <citation type="submission" date="2020-03" db="EMBL/GenBank/DDBJ databases">
        <title>The Isolation and Genome Sequence of a Novel Cyanophage S-N03 from the Huanghai Sea, China.</title>
        <authorList>
            <person name="Jiang T."/>
        </authorList>
    </citation>
    <scope>NUCLEOTIDE SEQUENCE [LARGE SCALE GENOMIC DNA]</scope>
</reference>
<organism evidence="1 2">
    <name type="scientific">Synechococcus phage S-N03</name>
    <dbReference type="NCBI Taxonomy" id="2718943"/>
    <lineage>
        <taxon>Viruses</taxon>
        <taxon>Duplodnaviria</taxon>
        <taxon>Heunggongvirae</taxon>
        <taxon>Uroviricota</taxon>
        <taxon>Caudoviricetes</taxon>
        <taxon>Pantevenvirales</taxon>
        <taxon>Kyanoviridae</taxon>
        <taxon>Huanghaivirus</taxon>
        <taxon>Huanghaivirus snothree</taxon>
    </lineage>
</organism>
<evidence type="ECO:0000313" key="2">
    <source>
        <dbReference type="Proteomes" id="UP000502617"/>
    </source>
</evidence>
<accession>A0A6G8R5R1</accession>